<dbReference type="GO" id="GO:0004519">
    <property type="term" value="F:endonuclease activity"/>
    <property type="evidence" value="ECO:0007669"/>
    <property type="project" value="UniProtKB-KW"/>
</dbReference>
<dbReference type="GeneID" id="300415192"/>
<reference evidence="3" key="1">
    <citation type="submission" date="2016-10" db="EMBL/GenBank/DDBJ databases">
        <authorList>
            <person name="Varghese N."/>
            <person name="Submissions S."/>
        </authorList>
    </citation>
    <scope>NUCLEOTIDE SEQUENCE [LARGE SCALE GENOMIC DNA]</scope>
    <source>
        <strain evidence="3">DSM 26382</strain>
    </source>
</reference>
<dbReference type="Proteomes" id="UP000199467">
    <property type="component" value="Unassembled WGS sequence"/>
</dbReference>
<name>A0A1G6NIT9_9GAMM</name>
<dbReference type="Pfam" id="PF01541">
    <property type="entry name" value="GIY-YIG"/>
    <property type="match status" value="1"/>
</dbReference>
<dbReference type="Gene3D" id="3.40.1440.10">
    <property type="entry name" value="GIY-YIG endonuclease"/>
    <property type="match status" value="1"/>
</dbReference>
<gene>
    <name evidence="2" type="ORF">SAMN05216576_105150</name>
</gene>
<proteinExistence type="inferred from homology"/>
<accession>A0A1G6NIT9</accession>
<evidence type="ECO:0000256" key="1">
    <source>
        <dbReference type="ARBA" id="ARBA00007435"/>
    </source>
</evidence>
<dbReference type="InterPro" id="IPR035901">
    <property type="entry name" value="GIY-YIG_endonuc_sf"/>
</dbReference>
<comment type="similarity">
    <text evidence="1">Belongs to the UPF0213 family.</text>
</comment>
<dbReference type="PANTHER" id="PTHR34477">
    <property type="entry name" value="UPF0213 PROTEIN YHBQ"/>
    <property type="match status" value="1"/>
</dbReference>
<dbReference type="SUPFAM" id="SSF82771">
    <property type="entry name" value="GIY-YIG endonuclease"/>
    <property type="match status" value="1"/>
</dbReference>
<dbReference type="InterPro" id="IPR050190">
    <property type="entry name" value="UPF0213_domain"/>
</dbReference>
<keyword evidence="2" id="KW-0378">Hydrolase</keyword>
<dbReference type="RefSeq" id="WP_055986427.1">
    <property type="nucleotide sequence ID" value="NZ_FMZQ01000005.1"/>
</dbReference>
<evidence type="ECO:0000313" key="2">
    <source>
        <dbReference type="EMBL" id="SDC67832.1"/>
    </source>
</evidence>
<keyword evidence="3" id="KW-1185">Reference proteome</keyword>
<dbReference type="EMBL" id="FMZQ01000005">
    <property type="protein sequence ID" value="SDC67832.1"/>
    <property type="molecule type" value="Genomic_DNA"/>
</dbReference>
<evidence type="ECO:0000313" key="3">
    <source>
        <dbReference type="Proteomes" id="UP000199467"/>
    </source>
</evidence>
<dbReference type="CDD" id="cd10448">
    <property type="entry name" value="GIY-YIG_unchar_3"/>
    <property type="match status" value="1"/>
</dbReference>
<dbReference type="PROSITE" id="PS50164">
    <property type="entry name" value="GIY_YIG"/>
    <property type="match status" value="1"/>
</dbReference>
<protein>
    <submittedName>
        <fullName evidence="2">Putative endonuclease</fullName>
    </submittedName>
</protein>
<dbReference type="PANTHER" id="PTHR34477:SF5">
    <property type="entry name" value="BSL5627 PROTEIN"/>
    <property type="match status" value="1"/>
</dbReference>
<sequence>MKQPAVYIMASQRNGTLYTGVTADLLRRVWQHREGVVEGFTLRYGVKLLVWYEQHESMSGAIAREKAIKKWNRAWKLRLIEERNPQGRDLWSEIVGESSGAAGAPPSRG</sequence>
<dbReference type="InterPro" id="IPR000305">
    <property type="entry name" value="GIY-YIG_endonuc"/>
</dbReference>
<dbReference type="AlphaFoldDB" id="A0A1G6NIT9"/>
<keyword evidence="2" id="KW-0540">Nuclease</keyword>
<organism evidence="2 3">
    <name type="scientific">Ectopseudomonas chengduensis</name>
    <dbReference type="NCBI Taxonomy" id="489632"/>
    <lineage>
        <taxon>Bacteria</taxon>
        <taxon>Pseudomonadati</taxon>
        <taxon>Pseudomonadota</taxon>
        <taxon>Gammaproteobacteria</taxon>
        <taxon>Pseudomonadales</taxon>
        <taxon>Pseudomonadaceae</taxon>
        <taxon>Ectopseudomonas</taxon>
    </lineage>
</organism>
<keyword evidence="2" id="KW-0255">Endonuclease</keyword>